<evidence type="ECO:0000256" key="1">
    <source>
        <dbReference type="SAM" id="MobiDB-lite"/>
    </source>
</evidence>
<gene>
    <name evidence="2" type="ORF">SCF082_LOCUS27582</name>
</gene>
<evidence type="ECO:0000313" key="3">
    <source>
        <dbReference type="Proteomes" id="UP001642464"/>
    </source>
</evidence>
<feature type="non-terminal residue" evidence="2">
    <location>
        <position position="76"/>
    </location>
</feature>
<feature type="region of interest" description="Disordered" evidence="1">
    <location>
        <begin position="1"/>
        <end position="33"/>
    </location>
</feature>
<comment type="caution">
    <text evidence="2">The sequence shown here is derived from an EMBL/GenBank/DDBJ whole genome shotgun (WGS) entry which is preliminary data.</text>
</comment>
<organism evidence="2 3">
    <name type="scientific">Durusdinium trenchii</name>
    <dbReference type="NCBI Taxonomy" id="1381693"/>
    <lineage>
        <taxon>Eukaryota</taxon>
        <taxon>Sar</taxon>
        <taxon>Alveolata</taxon>
        <taxon>Dinophyceae</taxon>
        <taxon>Suessiales</taxon>
        <taxon>Symbiodiniaceae</taxon>
        <taxon>Durusdinium</taxon>
    </lineage>
</organism>
<feature type="non-terminal residue" evidence="2">
    <location>
        <position position="1"/>
    </location>
</feature>
<dbReference type="EMBL" id="CAXAMM010021413">
    <property type="protein sequence ID" value="CAK9049874.1"/>
    <property type="molecule type" value="Genomic_DNA"/>
</dbReference>
<accession>A0ABP0MEG1</accession>
<evidence type="ECO:0000313" key="2">
    <source>
        <dbReference type="EMBL" id="CAK9049874.1"/>
    </source>
</evidence>
<name>A0ABP0MEG1_9DINO</name>
<reference evidence="2 3" key="1">
    <citation type="submission" date="2024-02" db="EMBL/GenBank/DDBJ databases">
        <authorList>
            <person name="Chen Y."/>
            <person name="Shah S."/>
            <person name="Dougan E. K."/>
            <person name="Thang M."/>
            <person name="Chan C."/>
        </authorList>
    </citation>
    <scope>NUCLEOTIDE SEQUENCE [LARGE SCALE GENOMIC DNA]</scope>
</reference>
<keyword evidence="3" id="KW-1185">Reference proteome</keyword>
<feature type="compositionally biased region" description="Basic and acidic residues" evidence="1">
    <location>
        <begin position="12"/>
        <end position="24"/>
    </location>
</feature>
<sequence length="76" mass="7991">GRASSSALNRELVNRADGPTRDAEPAPPDLDYPSWWEDACAGAKLAPEPEDFALLGKKSTVQTCAEESAESAATIS</sequence>
<dbReference type="Proteomes" id="UP001642464">
    <property type="component" value="Unassembled WGS sequence"/>
</dbReference>
<protein>
    <submittedName>
        <fullName evidence="2">Uncharacterized protein</fullName>
    </submittedName>
</protein>
<proteinExistence type="predicted"/>